<accession>A0A4Q1RFL4</accession>
<dbReference type="EMBL" id="SDKC01000001">
    <property type="protein sequence ID" value="RXS74396.1"/>
    <property type="molecule type" value="Genomic_DNA"/>
</dbReference>
<dbReference type="Proteomes" id="UP000290106">
    <property type="component" value="Unassembled WGS sequence"/>
</dbReference>
<protein>
    <recommendedName>
        <fullName evidence="3">Bacteriophage abortive infection AbiH</fullName>
    </recommendedName>
</protein>
<dbReference type="OrthoDB" id="9810135at2"/>
<proteinExistence type="predicted"/>
<gene>
    <name evidence="1" type="ORF">ETP43_03615</name>
</gene>
<reference evidence="1 2" key="1">
    <citation type="submission" date="2019-01" db="EMBL/GenBank/DDBJ databases">
        <title>Blautia sp. nov. KGMB01111 isolated human feces.</title>
        <authorList>
            <person name="Park J.-E."/>
            <person name="Kim J.-S."/>
            <person name="Park S.-H."/>
        </authorList>
    </citation>
    <scope>NUCLEOTIDE SEQUENCE [LARGE SCALE GENOMIC DNA]</scope>
    <source>
        <strain evidence="1 2">KGMB01111</strain>
    </source>
</reference>
<dbReference type="Pfam" id="PF14253">
    <property type="entry name" value="AbiH"/>
    <property type="match status" value="1"/>
</dbReference>
<organism evidence="1 2">
    <name type="scientific">Blautia faecicola</name>
    <dbReference type="NCBI Taxonomy" id="2509240"/>
    <lineage>
        <taxon>Bacteria</taxon>
        <taxon>Bacillati</taxon>
        <taxon>Bacillota</taxon>
        <taxon>Clostridia</taxon>
        <taxon>Lachnospirales</taxon>
        <taxon>Lachnospiraceae</taxon>
        <taxon>Blautia</taxon>
    </lineage>
</organism>
<evidence type="ECO:0000313" key="2">
    <source>
        <dbReference type="Proteomes" id="UP000290106"/>
    </source>
</evidence>
<sequence length="404" mass="48069">MNIIVIGNGFDIAHNLPTKYTDFLEFVKVIRYILNTKNMNDIDWGKTDPQIKRIVTDDTGNIRNNLFSKEKVWKNLLDNNFWIEYFLQNDMHGKENWIDFESEISDVIQSLHRDMHGNEMEFNIYDDIPSVLSNEFLDCYVNDHNMEIYKDIKEKLYDDLNKLIKALEIYLFQYVDKIECKKISPDIEEIINASNEEKENKVLCFNYTNTIEKLYTNNCEIDIDYIHGKVNNNYEIEKNNMVLGIDEFLSLEQQNKNIEFVEFKKFYQRIYKETGCKYKTWVDRIKEEYLLYTKAKMKEVERNVTDIQSMINSIIDSTIMSKKSRKHNLYIYGHSLDITDGDILRDLILNNNVNTIIFYHNKESMGKQIANLVRVIGEDELIKRTGGNTKTIEFRLQRPMIEQE</sequence>
<dbReference type="AlphaFoldDB" id="A0A4Q1RFL4"/>
<evidence type="ECO:0008006" key="3">
    <source>
        <dbReference type="Google" id="ProtNLM"/>
    </source>
</evidence>
<dbReference type="RefSeq" id="WP_129257068.1">
    <property type="nucleotide sequence ID" value="NZ_SDKC01000001.1"/>
</dbReference>
<comment type="caution">
    <text evidence="1">The sequence shown here is derived from an EMBL/GenBank/DDBJ whole genome shotgun (WGS) entry which is preliminary data.</text>
</comment>
<dbReference type="InterPro" id="IPR025935">
    <property type="entry name" value="AbiH"/>
</dbReference>
<keyword evidence="2" id="KW-1185">Reference proteome</keyword>
<name>A0A4Q1RFL4_9FIRM</name>
<evidence type="ECO:0000313" key="1">
    <source>
        <dbReference type="EMBL" id="RXS74396.1"/>
    </source>
</evidence>